<accession>A0A0D8ZNI4</accession>
<sequence>MQNVKLLCTLDGSDYKEYKVEIDEQTLGLISWNSDRDPSTGNWYTTASDGETYYFHTQEAAINFLQKNPVKSASDISTKLKVEAHKLIDIAEEIELEGTVVINKNL</sequence>
<name>A0A0D8ZNI4_9CYAN</name>
<dbReference type="AlphaFoldDB" id="A0A0D8ZNI4"/>
<organism evidence="1 2">
    <name type="scientific">Aliterella atlantica CENA595</name>
    <dbReference type="NCBI Taxonomy" id="1618023"/>
    <lineage>
        <taxon>Bacteria</taxon>
        <taxon>Bacillati</taxon>
        <taxon>Cyanobacteriota</taxon>
        <taxon>Cyanophyceae</taxon>
        <taxon>Chroococcidiopsidales</taxon>
        <taxon>Aliterellaceae</taxon>
        <taxon>Aliterella</taxon>
    </lineage>
</organism>
<keyword evidence="2" id="KW-1185">Reference proteome</keyword>
<evidence type="ECO:0000313" key="1">
    <source>
        <dbReference type="EMBL" id="KJH70305.1"/>
    </source>
</evidence>
<dbReference type="EMBL" id="JYON01000024">
    <property type="protein sequence ID" value="KJH70305.1"/>
    <property type="molecule type" value="Genomic_DNA"/>
</dbReference>
<dbReference type="Proteomes" id="UP000032452">
    <property type="component" value="Unassembled WGS sequence"/>
</dbReference>
<dbReference type="RefSeq" id="WP_045056173.1">
    <property type="nucleotide sequence ID" value="NZ_CAWMDP010000016.1"/>
</dbReference>
<proteinExistence type="predicted"/>
<protein>
    <submittedName>
        <fullName evidence="1">Uncharacterized protein</fullName>
    </submittedName>
</protein>
<gene>
    <name evidence="1" type="ORF">UH38_18490</name>
</gene>
<comment type="caution">
    <text evidence="1">The sequence shown here is derived from an EMBL/GenBank/DDBJ whole genome shotgun (WGS) entry which is preliminary data.</text>
</comment>
<reference evidence="1 2" key="1">
    <citation type="submission" date="2015-02" db="EMBL/GenBank/DDBJ databases">
        <title>Draft genome of a novel marine cyanobacterium (Chroococcales) isolated from South Atlantic Ocean.</title>
        <authorList>
            <person name="Rigonato J."/>
            <person name="Alvarenga D.O."/>
            <person name="Branco L.H."/>
            <person name="Varani A.M."/>
            <person name="Brandini F.P."/>
            <person name="Fiore M.F."/>
        </authorList>
    </citation>
    <scope>NUCLEOTIDE SEQUENCE [LARGE SCALE GENOMIC DNA]</scope>
    <source>
        <strain evidence="1 2">CENA595</strain>
    </source>
</reference>
<evidence type="ECO:0000313" key="2">
    <source>
        <dbReference type="Proteomes" id="UP000032452"/>
    </source>
</evidence>